<proteinExistence type="predicted"/>
<dbReference type="Proteomes" id="UP000085678">
    <property type="component" value="Unplaced"/>
</dbReference>
<comment type="subcellular location">
    <subcellularLocation>
        <location evidence="1">Secreted</location>
    </subcellularLocation>
</comment>
<evidence type="ECO:0000313" key="4">
    <source>
        <dbReference type="Proteomes" id="UP000085678"/>
    </source>
</evidence>
<evidence type="ECO:0000256" key="2">
    <source>
        <dbReference type="ARBA" id="ARBA00022525"/>
    </source>
</evidence>
<dbReference type="InParanoid" id="A0A1S3HIG7"/>
<protein>
    <submittedName>
        <fullName evidence="5">Peroxidase-like</fullName>
    </submittedName>
</protein>
<dbReference type="GO" id="GO:0006979">
    <property type="term" value="P:response to oxidative stress"/>
    <property type="evidence" value="ECO:0007669"/>
    <property type="project" value="InterPro"/>
</dbReference>
<dbReference type="Pfam" id="PF03098">
    <property type="entry name" value="An_peroxidase"/>
    <property type="match status" value="1"/>
</dbReference>
<dbReference type="GO" id="GO:0004601">
    <property type="term" value="F:peroxidase activity"/>
    <property type="evidence" value="ECO:0007669"/>
    <property type="project" value="InterPro"/>
</dbReference>
<dbReference type="GO" id="GO:0005576">
    <property type="term" value="C:extracellular region"/>
    <property type="evidence" value="ECO:0007669"/>
    <property type="project" value="UniProtKB-SubCell"/>
</dbReference>
<dbReference type="KEGG" id="lak:106155473"/>
<sequence length="295" mass="34492">MLDQECENTDRFMTKQVTLHMFAENPPHGIGTDLAMLNNQRGRDHGIPGYNLWRELCGGNRAKTFEDFMSGPREFRINYESVEKLKMLYRHPDDVDSWAGGLVEENLPGATVGPTFACIIAEQFIRSRDGDRFWYENKQAGFTLKQLQSIKKTSFSRIITDNCDKVLTIQPKAMLRAFEDIIRTPNFKASQAYHLSMLYRGVGNSRVDCTTLPRIDLTLWRDQPQPSTYRQPRQQAHAAVGTVQLSRTPKYNPIRQIYRNFNYRAYGRPSQRYYFNNNRLPNRYGGRYAMRYFRK</sequence>
<dbReference type="OrthoDB" id="823504at2759"/>
<dbReference type="InterPro" id="IPR010255">
    <property type="entry name" value="Haem_peroxidase_sf"/>
</dbReference>
<name>A0A1S3HIG7_LINAN</name>
<organism evidence="4 5">
    <name type="scientific">Lingula anatina</name>
    <name type="common">Brachiopod</name>
    <name type="synonym">Lingula unguis</name>
    <dbReference type="NCBI Taxonomy" id="7574"/>
    <lineage>
        <taxon>Eukaryota</taxon>
        <taxon>Metazoa</taxon>
        <taxon>Spiralia</taxon>
        <taxon>Lophotrochozoa</taxon>
        <taxon>Brachiopoda</taxon>
        <taxon>Linguliformea</taxon>
        <taxon>Lingulata</taxon>
        <taxon>Lingulida</taxon>
        <taxon>Linguloidea</taxon>
        <taxon>Lingulidae</taxon>
        <taxon>Lingula</taxon>
    </lineage>
</organism>
<evidence type="ECO:0000256" key="3">
    <source>
        <dbReference type="ARBA" id="ARBA00023180"/>
    </source>
</evidence>
<dbReference type="PROSITE" id="PS50292">
    <property type="entry name" value="PEROXIDASE_3"/>
    <property type="match status" value="1"/>
</dbReference>
<dbReference type="PANTHER" id="PTHR11475:SF4">
    <property type="entry name" value="CHORION PEROXIDASE"/>
    <property type="match status" value="1"/>
</dbReference>
<keyword evidence="4" id="KW-1185">Reference proteome</keyword>
<dbReference type="InterPro" id="IPR019791">
    <property type="entry name" value="Haem_peroxidase_animal"/>
</dbReference>
<dbReference type="GeneID" id="106155473"/>
<gene>
    <name evidence="5" type="primary">LOC106155473</name>
</gene>
<reference evidence="5" key="1">
    <citation type="submission" date="2025-08" db="UniProtKB">
        <authorList>
            <consortium name="RefSeq"/>
        </authorList>
    </citation>
    <scope>IDENTIFICATION</scope>
    <source>
        <tissue evidence="5">Gonads</tissue>
    </source>
</reference>
<evidence type="ECO:0000256" key="1">
    <source>
        <dbReference type="ARBA" id="ARBA00004613"/>
    </source>
</evidence>
<dbReference type="Gene3D" id="1.10.640.10">
    <property type="entry name" value="Haem peroxidase domain superfamily, animal type"/>
    <property type="match status" value="1"/>
</dbReference>
<accession>A0A1S3HIG7</accession>
<dbReference type="RefSeq" id="XP_013385802.1">
    <property type="nucleotide sequence ID" value="XM_013530348.1"/>
</dbReference>
<dbReference type="InterPro" id="IPR037120">
    <property type="entry name" value="Haem_peroxidase_sf_animal"/>
</dbReference>
<keyword evidence="3" id="KW-0325">Glycoprotein</keyword>
<dbReference type="STRING" id="7574.A0A1S3HIG7"/>
<keyword evidence="2" id="KW-0964">Secreted</keyword>
<evidence type="ECO:0000313" key="5">
    <source>
        <dbReference type="RefSeq" id="XP_013385802.1"/>
    </source>
</evidence>
<dbReference type="PANTHER" id="PTHR11475">
    <property type="entry name" value="OXIDASE/PEROXIDASE"/>
    <property type="match status" value="1"/>
</dbReference>
<dbReference type="SUPFAM" id="SSF48113">
    <property type="entry name" value="Heme-dependent peroxidases"/>
    <property type="match status" value="1"/>
</dbReference>
<dbReference type="AlphaFoldDB" id="A0A1S3HIG7"/>
<dbReference type="GO" id="GO:0020037">
    <property type="term" value="F:heme binding"/>
    <property type="evidence" value="ECO:0007669"/>
    <property type="project" value="InterPro"/>
</dbReference>